<dbReference type="AlphaFoldDB" id="A0A1H6IG54"/>
<dbReference type="InterPro" id="IPR013538">
    <property type="entry name" value="ASHA1/2-like_C"/>
</dbReference>
<dbReference type="RefSeq" id="WP_139265772.1">
    <property type="nucleotide sequence ID" value="NZ_FNWQ01000007.1"/>
</dbReference>
<dbReference type="OrthoDB" id="287565at2"/>
<accession>A0A1H6IG54</accession>
<dbReference type="InterPro" id="IPR023393">
    <property type="entry name" value="START-like_dom_sf"/>
</dbReference>
<evidence type="ECO:0000259" key="2">
    <source>
        <dbReference type="Pfam" id="PF08327"/>
    </source>
</evidence>
<dbReference type="Proteomes" id="UP000198561">
    <property type="component" value="Unassembled WGS sequence"/>
</dbReference>
<feature type="domain" description="Activator of Hsp90 ATPase homologue 1/2-like C-terminal" evidence="2">
    <location>
        <begin position="11"/>
        <end position="137"/>
    </location>
</feature>
<dbReference type="CDD" id="cd07814">
    <property type="entry name" value="SRPBCC_CalC_Aha1-like"/>
    <property type="match status" value="1"/>
</dbReference>
<evidence type="ECO:0000313" key="3">
    <source>
        <dbReference type="EMBL" id="SEH45440.1"/>
    </source>
</evidence>
<gene>
    <name evidence="3" type="ORF">SAMN05421593_4327</name>
</gene>
<dbReference type="EMBL" id="FNWQ01000007">
    <property type="protein sequence ID" value="SEH45440.1"/>
    <property type="molecule type" value="Genomic_DNA"/>
</dbReference>
<dbReference type="SUPFAM" id="SSF55961">
    <property type="entry name" value="Bet v1-like"/>
    <property type="match status" value="1"/>
</dbReference>
<dbReference type="STRING" id="680127.SAMN05421593_4327"/>
<protein>
    <submittedName>
        <fullName evidence="3">Uncharacterized conserved protein YndB, AHSA1/START domain</fullName>
    </submittedName>
</protein>
<proteinExistence type="inferred from homology"/>
<evidence type="ECO:0000256" key="1">
    <source>
        <dbReference type="ARBA" id="ARBA00006817"/>
    </source>
</evidence>
<reference evidence="3 4" key="1">
    <citation type="submission" date="2016-10" db="EMBL/GenBank/DDBJ databases">
        <authorList>
            <person name="de Groot N.N."/>
        </authorList>
    </citation>
    <scope>NUCLEOTIDE SEQUENCE [LARGE SCALE GENOMIC DNA]</scope>
    <source>
        <strain evidence="3 4">DSM 23031</strain>
    </source>
</reference>
<name>A0A1H6IG54_CHRCI</name>
<dbReference type="Pfam" id="PF08327">
    <property type="entry name" value="AHSA1"/>
    <property type="match status" value="1"/>
</dbReference>
<comment type="similarity">
    <text evidence="1">Belongs to the AHA1 family.</text>
</comment>
<dbReference type="Gene3D" id="3.30.530.20">
    <property type="match status" value="1"/>
</dbReference>
<organism evidence="3 4">
    <name type="scientific">Chryseobacterium culicis</name>
    <dbReference type="NCBI Taxonomy" id="680127"/>
    <lineage>
        <taxon>Bacteria</taxon>
        <taxon>Pseudomonadati</taxon>
        <taxon>Bacteroidota</taxon>
        <taxon>Flavobacteriia</taxon>
        <taxon>Flavobacteriales</taxon>
        <taxon>Weeksellaceae</taxon>
        <taxon>Chryseobacterium group</taxon>
        <taxon>Chryseobacterium</taxon>
    </lineage>
</organism>
<evidence type="ECO:0000313" key="4">
    <source>
        <dbReference type="Proteomes" id="UP000198561"/>
    </source>
</evidence>
<sequence length="147" mass="16705">MDNYTTTIELKAPAEKAYEALTHQIPLWWSECFTGTSAKQGDVFTVRFGDLIYKTIRIKESIHNSKIIWCVEDSLIALPELKNQTEWIGTSIVWEMEQKENSSLLQLTHLGLNPAVECYAICSGGWDQFIGSLKLFLETGNGTPYRK</sequence>